<dbReference type="Pfam" id="PF01184">
    <property type="entry name" value="Gpr1_Fun34_YaaH"/>
    <property type="match status" value="1"/>
</dbReference>
<organism evidence="7 8">
    <name type="scientific">Aspergillus tanneri</name>
    <dbReference type="NCBI Taxonomy" id="1220188"/>
    <lineage>
        <taxon>Eukaryota</taxon>
        <taxon>Fungi</taxon>
        <taxon>Dikarya</taxon>
        <taxon>Ascomycota</taxon>
        <taxon>Pezizomycotina</taxon>
        <taxon>Eurotiomycetes</taxon>
        <taxon>Eurotiomycetidae</taxon>
        <taxon>Eurotiales</taxon>
        <taxon>Aspergillaceae</taxon>
        <taxon>Aspergillus</taxon>
        <taxon>Aspergillus subgen. Circumdati</taxon>
    </lineage>
</organism>
<evidence type="ECO:0000313" key="8">
    <source>
        <dbReference type="Proteomes" id="UP000308092"/>
    </source>
</evidence>
<dbReference type="GO" id="GO:0015123">
    <property type="term" value="F:acetate transmembrane transporter activity"/>
    <property type="evidence" value="ECO:0007669"/>
    <property type="project" value="TreeGrafter"/>
</dbReference>
<name>A0A4S3JI21_9EURO</name>
<dbReference type="InterPro" id="IPR000791">
    <property type="entry name" value="Gpr1/Fun34/SatP-like"/>
</dbReference>
<evidence type="ECO:0000256" key="5">
    <source>
        <dbReference type="ARBA" id="ARBA00023136"/>
    </source>
</evidence>
<dbReference type="InterPro" id="IPR051633">
    <property type="entry name" value="AceTr"/>
</dbReference>
<evidence type="ECO:0000313" key="7">
    <source>
        <dbReference type="EMBL" id="THC94982.1"/>
    </source>
</evidence>
<gene>
    <name evidence="7" type="ORF">EYZ11_005535</name>
</gene>
<protein>
    <submittedName>
        <fullName evidence="7">Uncharacterized protein</fullName>
    </submittedName>
</protein>
<feature type="transmembrane region" description="Helical" evidence="6">
    <location>
        <begin position="59"/>
        <end position="75"/>
    </location>
</feature>
<evidence type="ECO:0000256" key="2">
    <source>
        <dbReference type="ARBA" id="ARBA00005587"/>
    </source>
</evidence>
<dbReference type="VEuPathDB" id="FungiDB:EYZ11_005535"/>
<dbReference type="STRING" id="1220188.A0A4S3JI21"/>
<comment type="subcellular location">
    <subcellularLocation>
        <location evidence="1">Membrane</location>
        <topology evidence="1">Multi-pass membrane protein</topology>
    </subcellularLocation>
</comment>
<evidence type="ECO:0000256" key="1">
    <source>
        <dbReference type="ARBA" id="ARBA00004141"/>
    </source>
</evidence>
<keyword evidence="3 6" id="KW-0812">Transmembrane</keyword>
<keyword evidence="8" id="KW-1185">Reference proteome</keyword>
<comment type="similarity">
    <text evidence="2">Belongs to the acetate uptake transporter (AceTr) (TC 2.A.96) family.</text>
</comment>
<dbReference type="PANTHER" id="PTHR31123">
    <property type="entry name" value="ACCUMULATION OF DYADS PROTEIN 2-RELATED"/>
    <property type="match status" value="1"/>
</dbReference>
<dbReference type="PANTHER" id="PTHR31123:SF1">
    <property type="entry name" value="ACCUMULATION OF DYADS PROTEIN 2-RELATED"/>
    <property type="match status" value="1"/>
</dbReference>
<accession>A0A4S3JI21</accession>
<keyword evidence="5 6" id="KW-0472">Membrane</keyword>
<feature type="transmembrane region" description="Helical" evidence="6">
    <location>
        <begin position="12"/>
        <end position="29"/>
    </location>
</feature>
<dbReference type="Proteomes" id="UP000308092">
    <property type="component" value="Unassembled WGS sequence"/>
</dbReference>
<dbReference type="AlphaFoldDB" id="A0A4S3JI21"/>
<dbReference type="EMBL" id="SOSA01000179">
    <property type="protein sequence ID" value="THC94982.1"/>
    <property type="molecule type" value="Genomic_DNA"/>
</dbReference>
<evidence type="ECO:0000256" key="3">
    <source>
        <dbReference type="ARBA" id="ARBA00022692"/>
    </source>
</evidence>
<dbReference type="GO" id="GO:0005886">
    <property type="term" value="C:plasma membrane"/>
    <property type="evidence" value="ECO:0007669"/>
    <property type="project" value="TreeGrafter"/>
</dbReference>
<evidence type="ECO:0000256" key="6">
    <source>
        <dbReference type="SAM" id="Phobius"/>
    </source>
</evidence>
<keyword evidence="4 6" id="KW-1133">Transmembrane helix</keyword>
<comment type="caution">
    <text evidence="7">The sequence shown here is derived from an EMBL/GenBank/DDBJ whole genome shotgun (WGS) entry which is preliminary data.</text>
</comment>
<feature type="transmembrane region" description="Helical" evidence="6">
    <location>
        <begin position="87"/>
        <end position="111"/>
    </location>
</feature>
<sequence>MTAGNNFGASYGRFWISLAIVFTPGGLKIQSQLEQAGWFIFTFLLLTCTVKLTVTFFSLFLSVDLAFLLLGIGYIHREAADMPNMPIIKGGAFLALLAAFLAWYVALAGIADDINSFFVIPVFYFP</sequence>
<proteinExistence type="inferred from homology"/>
<evidence type="ECO:0000256" key="4">
    <source>
        <dbReference type="ARBA" id="ARBA00022989"/>
    </source>
</evidence>
<reference evidence="7 8" key="1">
    <citation type="submission" date="2019-03" db="EMBL/GenBank/DDBJ databases">
        <title>The genome sequence of a newly discovered highly antifungal drug resistant Aspergillus species, Aspergillus tanneri NIH 1004.</title>
        <authorList>
            <person name="Mounaud S."/>
            <person name="Singh I."/>
            <person name="Joardar V."/>
            <person name="Pakala S."/>
            <person name="Pakala S."/>
            <person name="Venepally P."/>
            <person name="Hoover J."/>
            <person name="Nierman W."/>
            <person name="Chung J."/>
            <person name="Losada L."/>
        </authorList>
    </citation>
    <scope>NUCLEOTIDE SEQUENCE [LARGE SCALE GENOMIC DNA]</scope>
    <source>
        <strain evidence="7 8">NIH1004</strain>
    </source>
</reference>